<evidence type="ECO:0000256" key="5">
    <source>
        <dbReference type="ARBA" id="ARBA00022605"/>
    </source>
</evidence>
<dbReference type="Gene3D" id="3.20.20.70">
    <property type="entry name" value="Aldolase class I"/>
    <property type="match status" value="1"/>
</dbReference>
<accession>A0A0W8CBG7</accession>
<evidence type="ECO:0000256" key="2">
    <source>
        <dbReference type="ARBA" id="ARBA00004733"/>
    </source>
</evidence>
<dbReference type="Pfam" id="PF03850">
    <property type="entry name" value="Tfb4"/>
    <property type="match status" value="1"/>
</dbReference>
<keyword evidence="5" id="KW-0028">Amino-acid biosynthesis</keyword>
<dbReference type="STRING" id="4790.A0A0W8CBG7"/>
<evidence type="ECO:0000256" key="9">
    <source>
        <dbReference type="ARBA" id="ARBA00049047"/>
    </source>
</evidence>
<keyword evidence="10" id="KW-0479">Metal-binding</keyword>
<reference evidence="11 12" key="1">
    <citation type="submission" date="2015-11" db="EMBL/GenBank/DDBJ databases">
        <title>Genomes and virulence difference between two physiological races of Phytophthora nicotianae.</title>
        <authorList>
            <person name="Liu H."/>
            <person name="Ma X."/>
            <person name="Yu H."/>
            <person name="Fang D."/>
            <person name="Li Y."/>
            <person name="Wang X."/>
            <person name="Wang W."/>
            <person name="Dong Y."/>
            <person name="Xiao B."/>
        </authorList>
    </citation>
    <scope>NUCLEOTIDE SEQUENCE [LARGE SCALE GENOMIC DNA]</scope>
    <source>
        <strain evidence="12">race 0</strain>
    </source>
</reference>
<keyword evidence="10" id="KW-0804">Transcription</keyword>
<dbReference type="EC" id="4.2.1.20" evidence="4"/>
<dbReference type="GO" id="GO:0006289">
    <property type="term" value="P:nucleotide-excision repair"/>
    <property type="evidence" value="ECO:0007669"/>
    <property type="project" value="UniProtKB-UniRule"/>
</dbReference>
<dbReference type="FunFam" id="3.40.50.410:FF:000101">
    <property type="entry name" value="General transcription factor IIH subunit, putative"/>
    <property type="match status" value="1"/>
</dbReference>
<comment type="subcellular location">
    <subcellularLocation>
        <location evidence="10">Nucleus</location>
    </subcellularLocation>
</comment>
<keyword evidence="10" id="KW-0862">Zinc</keyword>
<comment type="catalytic activity">
    <reaction evidence="9">
        <text>(1S,2R)-1-C-(indol-3-yl)glycerol 3-phosphate + L-serine = D-glyceraldehyde 3-phosphate + L-tryptophan + H2O</text>
        <dbReference type="Rhea" id="RHEA:10532"/>
        <dbReference type="ChEBI" id="CHEBI:15377"/>
        <dbReference type="ChEBI" id="CHEBI:33384"/>
        <dbReference type="ChEBI" id="CHEBI:57912"/>
        <dbReference type="ChEBI" id="CHEBI:58866"/>
        <dbReference type="ChEBI" id="CHEBI:59776"/>
        <dbReference type="EC" id="4.2.1.20"/>
    </reaction>
</comment>
<dbReference type="GO" id="GO:0005675">
    <property type="term" value="C:transcription factor TFIIH holo complex"/>
    <property type="evidence" value="ECO:0007669"/>
    <property type="project" value="UniProtKB-UniRule"/>
</dbReference>
<keyword evidence="10" id="KW-0805">Transcription regulation</keyword>
<dbReference type="InterPro" id="IPR011060">
    <property type="entry name" value="RibuloseP-bd_barrel"/>
</dbReference>
<dbReference type="EMBL" id="LNFO01004179">
    <property type="protein sequence ID" value="KUF81395.1"/>
    <property type="molecule type" value="Genomic_DNA"/>
</dbReference>
<comment type="similarity">
    <text evidence="10">Belongs to the TFB4 family.</text>
</comment>
<gene>
    <name evidence="11" type="ORF">AM587_10011273</name>
</gene>
<dbReference type="GO" id="GO:0004834">
    <property type="term" value="F:tryptophan synthase activity"/>
    <property type="evidence" value="ECO:0007669"/>
    <property type="project" value="UniProtKB-EC"/>
</dbReference>
<dbReference type="Pfam" id="PF00290">
    <property type="entry name" value="Trp_syntA"/>
    <property type="match status" value="1"/>
</dbReference>
<keyword evidence="10" id="KW-0234">DNA repair</keyword>
<comment type="subunit">
    <text evidence="3">Tetramer of two alpha and two beta chains.</text>
</comment>
<organism evidence="11 12">
    <name type="scientific">Phytophthora nicotianae</name>
    <name type="common">Potato buckeye rot agent</name>
    <name type="synonym">Phytophthora parasitica</name>
    <dbReference type="NCBI Taxonomy" id="4792"/>
    <lineage>
        <taxon>Eukaryota</taxon>
        <taxon>Sar</taxon>
        <taxon>Stramenopiles</taxon>
        <taxon>Oomycota</taxon>
        <taxon>Peronosporomycetes</taxon>
        <taxon>Peronosporales</taxon>
        <taxon>Peronosporaceae</taxon>
        <taxon>Phytophthora</taxon>
    </lineage>
</organism>
<dbReference type="InterPro" id="IPR036465">
    <property type="entry name" value="vWFA_dom_sf"/>
</dbReference>
<evidence type="ECO:0000256" key="7">
    <source>
        <dbReference type="ARBA" id="ARBA00023141"/>
    </source>
</evidence>
<keyword evidence="8" id="KW-0456">Lyase</keyword>
<sequence length="523" mass="56233">MAQANGAISSEANEGLLVLVIDTNPVHWFALGGSTADRAGLQQLISSTLVFVNSYLLLHRSNRIVIIAAHAGKSTMLYPDPEQDDTTGSAEQAAKVNAGVLQRLQQLSDAPLDPAKPNQTAIAASLSRSLCFINRAINEEPDLRPRILVIQKSPDLSEHYIAIMNGIFSAQKKNVAVDACILSTEHSSFMQQAAYLTGGIYYKPNDHSGLLQYLISIYLPDPSMRKLLKLPSQDSVDFRAMCFCHREVISTAYVCPVCLSLPTISEVIAERKASNTAAFITFVPCGFKTKADTVDILLGLQRGGANIIEVGIPYSDPQADGPTIQRAHQVGVDQGITLHDVLATVSEARSKGLTTPVVLMGYYNNIMQYGEDKICPDAQKAGVDGFIIVDLPPEEAKSLSNDAAKHGLAYIPLVSPTTTEERMKLIDSVAHGFVYCVSLTGVTGARNELPPNLDVFMAKIRANVKHPLALGFGLSTRQHFVQASALADGVVIGSKIVKIIEDAPDTATRAANVEAFAKSIVNP</sequence>
<evidence type="ECO:0000313" key="11">
    <source>
        <dbReference type="EMBL" id="KUF81395.1"/>
    </source>
</evidence>
<evidence type="ECO:0000256" key="6">
    <source>
        <dbReference type="ARBA" id="ARBA00022822"/>
    </source>
</evidence>
<evidence type="ECO:0000313" key="12">
    <source>
        <dbReference type="Proteomes" id="UP000052943"/>
    </source>
</evidence>
<name>A0A0W8CBG7_PHYNI</name>
<dbReference type="InterPro" id="IPR002028">
    <property type="entry name" value="Trp_synthase_suA"/>
</dbReference>
<dbReference type="GO" id="GO:0006355">
    <property type="term" value="P:regulation of DNA-templated transcription"/>
    <property type="evidence" value="ECO:0007669"/>
    <property type="project" value="InterPro"/>
</dbReference>
<protein>
    <recommendedName>
        <fullName evidence="4">tryptophan synthase</fullName>
        <ecNumber evidence="4">4.2.1.20</ecNumber>
    </recommendedName>
</protein>
<dbReference type="GO" id="GO:0000439">
    <property type="term" value="C:transcription factor TFIIH core complex"/>
    <property type="evidence" value="ECO:0007669"/>
    <property type="project" value="UniProtKB-UniRule"/>
</dbReference>
<keyword evidence="10" id="KW-0227">DNA damage</keyword>
<dbReference type="PANTHER" id="PTHR43406:SF1">
    <property type="entry name" value="TRYPTOPHAN SYNTHASE ALPHA CHAIN, CHLOROPLASTIC"/>
    <property type="match status" value="1"/>
</dbReference>
<evidence type="ECO:0000256" key="1">
    <source>
        <dbReference type="ARBA" id="ARBA00003365"/>
    </source>
</evidence>
<evidence type="ECO:0000256" key="4">
    <source>
        <dbReference type="ARBA" id="ARBA00012043"/>
    </source>
</evidence>
<proteinExistence type="inferred from homology"/>
<evidence type="ECO:0000256" key="3">
    <source>
        <dbReference type="ARBA" id="ARBA00011270"/>
    </source>
</evidence>
<dbReference type="NCBIfam" id="TIGR00262">
    <property type="entry name" value="trpA"/>
    <property type="match status" value="1"/>
</dbReference>
<dbReference type="UniPathway" id="UPA00035">
    <property type="reaction ID" value="UER00044"/>
</dbReference>
<dbReference type="PANTHER" id="PTHR43406">
    <property type="entry name" value="TRYPTOPHAN SYNTHASE, ALPHA CHAIN"/>
    <property type="match status" value="1"/>
</dbReference>
<dbReference type="Gene3D" id="3.40.50.410">
    <property type="entry name" value="von Willebrand factor, type A domain"/>
    <property type="match status" value="1"/>
</dbReference>
<dbReference type="SUPFAM" id="SSF51366">
    <property type="entry name" value="Ribulose-phoshate binding barrel"/>
    <property type="match status" value="1"/>
</dbReference>
<dbReference type="InterPro" id="IPR013785">
    <property type="entry name" value="Aldolase_TIM"/>
</dbReference>
<evidence type="ECO:0000256" key="8">
    <source>
        <dbReference type="ARBA" id="ARBA00023239"/>
    </source>
</evidence>
<comment type="pathway">
    <text evidence="2">Amino-acid biosynthesis; L-tryptophan biosynthesis; L-tryptophan from chorismate: step 5/5.</text>
</comment>
<dbReference type="FunFam" id="3.20.20.70:FF:000037">
    <property type="entry name" value="Tryptophan synthase alpha chain"/>
    <property type="match status" value="1"/>
</dbReference>
<dbReference type="CDD" id="cd04724">
    <property type="entry name" value="Tryptophan_synthase_alpha"/>
    <property type="match status" value="1"/>
</dbReference>
<comment type="caution">
    <text evidence="11">The sequence shown here is derived from an EMBL/GenBank/DDBJ whole genome shotgun (WGS) entry which is preliminary data.</text>
</comment>
<dbReference type="AlphaFoldDB" id="A0A0W8CBG7"/>
<dbReference type="OrthoDB" id="17307at2759"/>
<comment type="function">
    <text evidence="1">The alpha subunit is responsible for the aldol cleavage of indoleglycerol phosphate to indole and glyceraldehyde 3-phosphate.</text>
</comment>
<keyword evidence="10" id="KW-0539">Nucleus</keyword>
<dbReference type="GO" id="GO:0008270">
    <property type="term" value="F:zinc ion binding"/>
    <property type="evidence" value="ECO:0007669"/>
    <property type="project" value="UniProtKB-KW"/>
</dbReference>
<keyword evidence="6" id="KW-0822">Tryptophan biosynthesis</keyword>
<keyword evidence="7" id="KW-0057">Aromatic amino acid biosynthesis</keyword>
<dbReference type="Proteomes" id="UP000052943">
    <property type="component" value="Unassembled WGS sequence"/>
</dbReference>
<evidence type="ECO:0000256" key="10">
    <source>
        <dbReference type="RuleBase" id="RU368090"/>
    </source>
</evidence>
<keyword evidence="10" id="KW-0863">Zinc-finger</keyword>
<dbReference type="InterPro" id="IPR004600">
    <property type="entry name" value="TFIIH_Tfb4/GTF2H3"/>
</dbReference>
<dbReference type="HAMAP" id="MF_00131">
    <property type="entry name" value="Trp_synth_alpha"/>
    <property type="match status" value="1"/>
</dbReference>
<dbReference type="GO" id="GO:0005829">
    <property type="term" value="C:cytosol"/>
    <property type="evidence" value="ECO:0007669"/>
    <property type="project" value="TreeGrafter"/>
</dbReference>